<proteinExistence type="predicted"/>
<dbReference type="OrthoDB" id="421226at2759"/>
<reference evidence="2" key="1">
    <citation type="journal article" date="2017" name="Nat. Commun.">
        <title>The North American bullfrog draft genome provides insight into hormonal regulation of long noncoding RNA.</title>
        <authorList>
            <person name="Hammond S.A."/>
            <person name="Warren R.L."/>
            <person name="Vandervalk B.P."/>
            <person name="Kucuk E."/>
            <person name="Khan H."/>
            <person name="Gibb E.A."/>
            <person name="Pandoh P."/>
            <person name="Kirk H."/>
            <person name="Zhao Y."/>
            <person name="Jones M."/>
            <person name="Mungall A.J."/>
            <person name="Coope R."/>
            <person name="Pleasance S."/>
            <person name="Moore R.A."/>
            <person name="Holt R.A."/>
            <person name="Round J.M."/>
            <person name="Ohora S."/>
            <person name="Walle B.V."/>
            <person name="Veldhoen N."/>
            <person name="Helbing C.C."/>
            <person name="Birol I."/>
        </authorList>
    </citation>
    <scope>NUCLEOTIDE SEQUENCE [LARGE SCALE GENOMIC DNA]</scope>
</reference>
<keyword evidence="2" id="KW-1185">Reference proteome</keyword>
<evidence type="ECO:0000313" key="2">
    <source>
        <dbReference type="Proteomes" id="UP000228934"/>
    </source>
</evidence>
<dbReference type="AlphaFoldDB" id="A0A2G9RDI7"/>
<dbReference type="Proteomes" id="UP000228934">
    <property type="component" value="Unassembled WGS sequence"/>
</dbReference>
<name>A0A2G9RDI7_AQUCT</name>
<organism evidence="1 2">
    <name type="scientific">Aquarana catesbeiana</name>
    <name type="common">American bullfrog</name>
    <name type="synonym">Rana catesbeiana</name>
    <dbReference type="NCBI Taxonomy" id="8400"/>
    <lineage>
        <taxon>Eukaryota</taxon>
        <taxon>Metazoa</taxon>
        <taxon>Chordata</taxon>
        <taxon>Craniata</taxon>
        <taxon>Vertebrata</taxon>
        <taxon>Euteleostomi</taxon>
        <taxon>Amphibia</taxon>
        <taxon>Batrachia</taxon>
        <taxon>Anura</taxon>
        <taxon>Neobatrachia</taxon>
        <taxon>Ranoidea</taxon>
        <taxon>Ranidae</taxon>
        <taxon>Aquarana</taxon>
    </lineage>
</organism>
<gene>
    <name evidence="1" type="ORF">AB205_0130500</name>
</gene>
<dbReference type="EMBL" id="KV950053">
    <property type="protein sequence ID" value="PIO25939.1"/>
    <property type="molecule type" value="Genomic_DNA"/>
</dbReference>
<evidence type="ECO:0000313" key="1">
    <source>
        <dbReference type="EMBL" id="PIO25939.1"/>
    </source>
</evidence>
<sequence length="143" mass="15373">MVEPHKDLVVQGEWLVARTLPSILKGKVLVQLINLETSLIRLPNHTSITDLHVLKKAPLQCLLTVQKPCCKRAWGHADFLDSSENLVPSSGEGGVADTVVPQPSEEVPLWRAEPGCAGRQAGALALIGIWGPRGGLLTEHHGS</sequence>
<accession>A0A2G9RDI7</accession>
<protein>
    <submittedName>
        <fullName evidence="1">Uncharacterized protein</fullName>
    </submittedName>
</protein>